<evidence type="ECO:0000256" key="4">
    <source>
        <dbReference type="ARBA" id="ARBA00022695"/>
    </source>
</evidence>
<feature type="binding site" evidence="9">
    <location>
        <position position="164"/>
    </location>
    <ligand>
        <name>alpha-D-glucose 1-phosphate</name>
        <dbReference type="ChEBI" id="CHEBI:58601"/>
    </ligand>
</feature>
<comment type="subunit">
    <text evidence="9">Homotetramer.</text>
</comment>
<dbReference type="InterPro" id="IPR056818">
    <property type="entry name" value="GlmU/GlgC-like_hexapep"/>
</dbReference>
<dbReference type="Pfam" id="PF00483">
    <property type="entry name" value="NTP_transferase"/>
    <property type="match status" value="1"/>
</dbReference>
<evidence type="ECO:0000256" key="1">
    <source>
        <dbReference type="ARBA" id="ARBA00010443"/>
    </source>
</evidence>
<evidence type="ECO:0000313" key="13">
    <source>
        <dbReference type="Proteomes" id="UP000300879"/>
    </source>
</evidence>
<dbReference type="Gene3D" id="2.160.10.10">
    <property type="entry name" value="Hexapeptide repeat proteins"/>
    <property type="match status" value="1"/>
</dbReference>
<feature type="site" description="Could play a key role in the communication between the regulatory and the substrate sites" evidence="9">
    <location>
        <position position="60"/>
    </location>
</feature>
<evidence type="ECO:0000256" key="9">
    <source>
        <dbReference type="HAMAP-Rule" id="MF_00624"/>
    </source>
</evidence>
<dbReference type="GO" id="GO:0005978">
    <property type="term" value="P:glycogen biosynthetic process"/>
    <property type="evidence" value="ECO:0007669"/>
    <property type="project" value="UniProtKB-UniRule"/>
</dbReference>
<dbReference type="UniPathway" id="UPA00164"/>
<keyword evidence="5 9" id="KW-0547">Nucleotide-binding</keyword>
<dbReference type="SUPFAM" id="SSF51161">
    <property type="entry name" value="Trimeric LpxA-like enzymes"/>
    <property type="match status" value="1"/>
</dbReference>
<feature type="binding site" evidence="9">
    <location>
        <position position="190"/>
    </location>
    <ligand>
        <name>alpha-D-glucose 1-phosphate</name>
        <dbReference type="ChEBI" id="CHEBI:58601"/>
    </ligand>
</feature>
<evidence type="ECO:0000259" key="11">
    <source>
        <dbReference type="Pfam" id="PF24894"/>
    </source>
</evidence>
<feature type="binding site" evidence="9">
    <location>
        <position position="99"/>
    </location>
    <ligand>
        <name>alpha-D-glucose 1-phosphate</name>
        <dbReference type="ChEBI" id="CHEBI:58601"/>
    </ligand>
</feature>
<evidence type="ECO:0000259" key="10">
    <source>
        <dbReference type="Pfam" id="PF00483"/>
    </source>
</evidence>
<dbReference type="NCBIfam" id="NF003670">
    <property type="entry name" value="PRK05293.1"/>
    <property type="match status" value="1"/>
</dbReference>
<dbReference type="SUPFAM" id="SSF53448">
    <property type="entry name" value="Nucleotide-diphospho-sugar transferases"/>
    <property type="match status" value="1"/>
</dbReference>
<dbReference type="GO" id="GO:0008878">
    <property type="term" value="F:glucose-1-phosphate adenylyltransferase activity"/>
    <property type="evidence" value="ECO:0007669"/>
    <property type="project" value="UniProtKB-UniRule"/>
</dbReference>
<comment type="similarity">
    <text evidence="1 9">Belongs to the bacterial/plant glucose-1-phosphate adenylyltransferase family.</text>
</comment>
<evidence type="ECO:0000256" key="8">
    <source>
        <dbReference type="ARBA" id="ARBA00023277"/>
    </source>
</evidence>
<keyword evidence="2 9" id="KW-0321">Glycogen metabolism</keyword>
<protein>
    <recommendedName>
        <fullName evidence="9">Glucose-1-phosphate adenylyltransferase</fullName>
        <ecNumber evidence="9">2.7.7.27</ecNumber>
    </recommendedName>
    <alternativeName>
        <fullName evidence="9">ADP-glucose pyrophosphorylase</fullName>
        <shortName evidence="9">ADPGlc PPase</shortName>
    </alternativeName>
    <alternativeName>
        <fullName evidence="9">ADP-glucose synthase</fullName>
    </alternativeName>
</protein>
<evidence type="ECO:0000256" key="2">
    <source>
        <dbReference type="ARBA" id="ARBA00022600"/>
    </source>
</evidence>
<evidence type="ECO:0000313" key="12">
    <source>
        <dbReference type="EMBL" id="QCT02802.1"/>
    </source>
</evidence>
<dbReference type="Proteomes" id="UP000300879">
    <property type="component" value="Chromosome"/>
</dbReference>
<reference evidence="12 13" key="1">
    <citation type="submission" date="2019-05" db="EMBL/GenBank/DDBJ databases">
        <authorList>
            <person name="Chen C."/>
        </authorList>
    </citation>
    <scope>NUCLEOTIDE SEQUENCE [LARGE SCALE GENOMIC DNA]</scope>
    <source>
        <strain evidence="12 13">HB172198</strain>
    </source>
</reference>
<dbReference type="InterPro" id="IPR011831">
    <property type="entry name" value="ADP-Glc_PPase"/>
</dbReference>
<dbReference type="InterPro" id="IPR023049">
    <property type="entry name" value="GlgC_bac"/>
</dbReference>
<proteinExistence type="inferred from homology"/>
<keyword evidence="8 9" id="KW-0119">Carbohydrate metabolism</keyword>
<comment type="function">
    <text evidence="9">Involved in the biosynthesis of ADP-glucose, a building block required for the elongation reactions to produce glycogen. Catalyzes the reaction between ATP and alpha-D-glucose 1-phosphate (G1P) to produce pyrophosphate and ADP-Glc.</text>
</comment>
<dbReference type="CDD" id="cd02508">
    <property type="entry name" value="ADP_Glucose_PP"/>
    <property type="match status" value="1"/>
</dbReference>
<feature type="binding site" evidence="9">
    <location>
        <begin position="179"/>
        <end position="180"/>
    </location>
    <ligand>
        <name>alpha-D-glucose 1-phosphate</name>
        <dbReference type="ChEBI" id="CHEBI:58601"/>
    </ligand>
</feature>
<dbReference type="PANTHER" id="PTHR43523">
    <property type="entry name" value="GLUCOSE-1-PHOSPHATE ADENYLYLTRANSFERASE-RELATED"/>
    <property type="match status" value="1"/>
</dbReference>
<dbReference type="InterPro" id="IPR011004">
    <property type="entry name" value="Trimer_LpxA-like_sf"/>
</dbReference>
<feature type="domain" description="Nucleotidyl transferase" evidence="10">
    <location>
        <begin position="8"/>
        <end position="260"/>
    </location>
</feature>
<dbReference type="Pfam" id="PF24894">
    <property type="entry name" value="Hexapep_GlmU"/>
    <property type="match status" value="1"/>
</dbReference>
<accession>A0A4P8XJH6</accession>
<evidence type="ECO:0000256" key="7">
    <source>
        <dbReference type="ARBA" id="ARBA00023056"/>
    </source>
</evidence>
<dbReference type="PROSITE" id="PS00808">
    <property type="entry name" value="ADP_GLC_PYROPHOSPH_1"/>
    <property type="match status" value="1"/>
</dbReference>
<dbReference type="PANTHER" id="PTHR43523:SF2">
    <property type="entry name" value="GLUCOSE-1-PHOSPHATE ADENYLYLTRANSFERASE"/>
    <property type="match status" value="1"/>
</dbReference>
<feature type="domain" description="Glucose-1-phosphate adenylyltransferase/Bifunctional protein GlmU-like C-terminal hexapeptide" evidence="11">
    <location>
        <begin position="290"/>
        <end position="359"/>
    </location>
</feature>
<organism evidence="12 13">
    <name type="scientific">Paenibacillus algicola</name>
    <dbReference type="NCBI Taxonomy" id="2565926"/>
    <lineage>
        <taxon>Bacteria</taxon>
        <taxon>Bacillati</taxon>
        <taxon>Bacillota</taxon>
        <taxon>Bacilli</taxon>
        <taxon>Bacillales</taxon>
        <taxon>Paenibacillaceae</taxon>
        <taxon>Paenibacillus</taxon>
    </lineage>
</organism>
<evidence type="ECO:0000256" key="5">
    <source>
        <dbReference type="ARBA" id="ARBA00022741"/>
    </source>
</evidence>
<sequence length="404" mass="44926">MKRKECIAMLLAGGEGKRLAPLTSKLAKPAVPFGGHYRIIDFPLSNCVNSGIDTVGVLTQYESSSLHEHIGDGAPWGMTRSEAGGVALLSSDEIPQGQYLGTADAIYKNMTYIDGQNPEHVLVLSGDHIYHMNYREMLESHIEQGASATISVMEVPWEQASRFGVMSVDENLKITEFAEKPEKPESNLASMGIYLFQWDYLKRHLEEDAQDHQSSHDFGKDVIPKMLAEQNPLYAFRFKGYWRDVGTVESLWEAHMDVLDQTELVLEKPEWPMYTRPWRTKLSAHSGRQYDYSSDSLLHKSCQFEGKAKRSVIFCGAEIGKNAIVKDSIIMPNAKIGKNVHIEHAIIGEGAVIKDGASVKGTLGNVVVVAPHETVTPKPTVRTQPARLLEVYEKGRLRANVSSS</sequence>
<gene>
    <name evidence="9" type="primary">glgC</name>
    <name evidence="12" type="ORF">E6C60_2087</name>
</gene>
<dbReference type="InterPro" id="IPR029044">
    <property type="entry name" value="Nucleotide-diphossugar_trans"/>
</dbReference>
<dbReference type="Gene3D" id="3.90.550.10">
    <property type="entry name" value="Spore Coat Polysaccharide Biosynthesis Protein SpsA, Chain A"/>
    <property type="match status" value="1"/>
</dbReference>
<comment type="caution">
    <text evidence="9">Lacks conserved residue(s) required for the propagation of feature annotation.</text>
</comment>
<dbReference type="InterPro" id="IPR005836">
    <property type="entry name" value="ADP_Glu_pyroP_CS"/>
</dbReference>
<keyword evidence="7 9" id="KW-0320">Glycogen biosynthesis</keyword>
<dbReference type="NCBIfam" id="TIGR02091">
    <property type="entry name" value="glgC"/>
    <property type="match status" value="1"/>
</dbReference>
<keyword evidence="13" id="KW-1185">Reference proteome</keyword>
<dbReference type="OrthoDB" id="9801810at2"/>
<dbReference type="RefSeq" id="WP_138225778.1">
    <property type="nucleotide sequence ID" value="NZ_CP040396.1"/>
</dbReference>
<dbReference type="EC" id="2.7.7.27" evidence="9"/>
<dbReference type="CDD" id="cd04651">
    <property type="entry name" value="LbH_G1P_AT_C"/>
    <property type="match status" value="1"/>
</dbReference>
<dbReference type="KEGG" id="palo:E6C60_2087"/>
<dbReference type="HAMAP" id="MF_00624">
    <property type="entry name" value="GlgC"/>
    <property type="match status" value="1"/>
</dbReference>
<keyword evidence="4 9" id="KW-0548">Nucleotidyltransferase</keyword>
<evidence type="ECO:0000256" key="3">
    <source>
        <dbReference type="ARBA" id="ARBA00022679"/>
    </source>
</evidence>
<comment type="pathway">
    <text evidence="9">Glycan biosynthesis; glycogen biosynthesis.</text>
</comment>
<dbReference type="EMBL" id="CP040396">
    <property type="protein sequence ID" value="QCT02802.1"/>
    <property type="molecule type" value="Genomic_DNA"/>
</dbReference>
<comment type="catalytic activity">
    <reaction evidence="9">
        <text>alpha-D-glucose 1-phosphate + ATP + H(+) = ADP-alpha-D-glucose + diphosphate</text>
        <dbReference type="Rhea" id="RHEA:12120"/>
        <dbReference type="ChEBI" id="CHEBI:15378"/>
        <dbReference type="ChEBI" id="CHEBI:30616"/>
        <dbReference type="ChEBI" id="CHEBI:33019"/>
        <dbReference type="ChEBI" id="CHEBI:57498"/>
        <dbReference type="ChEBI" id="CHEBI:58601"/>
        <dbReference type="EC" id="2.7.7.27"/>
    </reaction>
</comment>
<name>A0A4P8XJH6_9BACL</name>
<keyword evidence="6 9" id="KW-0067">ATP-binding</keyword>
<keyword evidence="3 9" id="KW-0808">Transferase</keyword>
<dbReference type="GO" id="GO:0005524">
    <property type="term" value="F:ATP binding"/>
    <property type="evidence" value="ECO:0007669"/>
    <property type="project" value="UniProtKB-KW"/>
</dbReference>
<evidence type="ECO:0000256" key="6">
    <source>
        <dbReference type="ARBA" id="ARBA00022840"/>
    </source>
</evidence>
<dbReference type="InterPro" id="IPR005835">
    <property type="entry name" value="NTP_transferase_dom"/>
</dbReference>
<dbReference type="AlphaFoldDB" id="A0A4P8XJH6"/>